<sequence length="82" mass="9761">MDRKEGVDRRGIADRKEEEEEEEEDEEEDEEDEEEEEEEEEGRRKKREEISPKHQSLVKAGLVVEMPMQREKEASAVLFQAQ</sequence>
<keyword evidence="3" id="KW-1185">Reference proteome</keyword>
<dbReference type="Proteomes" id="UP000600918">
    <property type="component" value="Unassembled WGS sequence"/>
</dbReference>
<comment type="caution">
    <text evidence="2">The sequence shown here is derived from an EMBL/GenBank/DDBJ whole genome shotgun (WGS) entry which is preliminary data.</text>
</comment>
<feature type="compositionally biased region" description="Basic and acidic residues" evidence="1">
    <location>
        <begin position="1"/>
        <end position="16"/>
    </location>
</feature>
<gene>
    <name evidence="2" type="ORF">H0235_000778</name>
</gene>
<proteinExistence type="predicted"/>
<feature type="region of interest" description="Disordered" evidence="1">
    <location>
        <begin position="1"/>
        <end position="64"/>
    </location>
</feature>
<dbReference type="AlphaFoldDB" id="A0A834PEV7"/>
<evidence type="ECO:0000313" key="2">
    <source>
        <dbReference type="EMBL" id="KAF7438387.1"/>
    </source>
</evidence>
<accession>A0A834PEV7</accession>
<evidence type="ECO:0000313" key="3">
    <source>
        <dbReference type="Proteomes" id="UP000600918"/>
    </source>
</evidence>
<feature type="compositionally biased region" description="Basic and acidic residues" evidence="1">
    <location>
        <begin position="41"/>
        <end position="52"/>
    </location>
</feature>
<organism evidence="2 3">
    <name type="scientific">Vespula pensylvanica</name>
    <name type="common">Western yellow jacket</name>
    <name type="synonym">Wasp</name>
    <dbReference type="NCBI Taxonomy" id="30213"/>
    <lineage>
        <taxon>Eukaryota</taxon>
        <taxon>Metazoa</taxon>
        <taxon>Ecdysozoa</taxon>
        <taxon>Arthropoda</taxon>
        <taxon>Hexapoda</taxon>
        <taxon>Insecta</taxon>
        <taxon>Pterygota</taxon>
        <taxon>Neoptera</taxon>
        <taxon>Endopterygota</taxon>
        <taxon>Hymenoptera</taxon>
        <taxon>Apocrita</taxon>
        <taxon>Aculeata</taxon>
        <taxon>Vespoidea</taxon>
        <taxon>Vespidae</taxon>
        <taxon>Vespinae</taxon>
        <taxon>Vespula</taxon>
    </lineage>
</organism>
<protein>
    <submittedName>
        <fullName evidence="2">Uncharacterized protein</fullName>
    </submittedName>
</protein>
<feature type="compositionally biased region" description="Acidic residues" evidence="1">
    <location>
        <begin position="17"/>
        <end position="40"/>
    </location>
</feature>
<dbReference type="EMBL" id="JACSDY010000001">
    <property type="protein sequence ID" value="KAF7438387.1"/>
    <property type="molecule type" value="Genomic_DNA"/>
</dbReference>
<reference evidence="2" key="1">
    <citation type="journal article" date="2020" name="G3 (Bethesda)">
        <title>High-Quality Assemblies for Three Invasive Social Wasps from the &lt;i&gt;Vespula&lt;/i&gt; Genus.</title>
        <authorList>
            <person name="Harrop T.W.R."/>
            <person name="Guhlin J."/>
            <person name="McLaughlin G.M."/>
            <person name="Permina E."/>
            <person name="Stockwell P."/>
            <person name="Gilligan J."/>
            <person name="Le Lec M.F."/>
            <person name="Gruber M.A.M."/>
            <person name="Quinn O."/>
            <person name="Lovegrove M."/>
            <person name="Duncan E.J."/>
            <person name="Remnant E.J."/>
            <person name="Van Eeckhoven J."/>
            <person name="Graham B."/>
            <person name="Knapp R.A."/>
            <person name="Langford K.W."/>
            <person name="Kronenberg Z."/>
            <person name="Press M.O."/>
            <person name="Eacker S.M."/>
            <person name="Wilson-Rankin E.E."/>
            <person name="Purcell J."/>
            <person name="Lester P.J."/>
            <person name="Dearden P.K."/>
        </authorList>
    </citation>
    <scope>NUCLEOTIDE SEQUENCE</scope>
    <source>
        <strain evidence="2">Volc-1</strain>
    </source>
</reference>
<evidence type="ECO:0000256" key="1">
    <source>
        <dbReference type="SAM" id="MobiDB-lite"/>
    </source>
</evidence>
<name>A0A834PEV7_VESPE</name>